<dbReference type="Gene3D" id="1.20.1250.20">
    <property type="entry name" value="MFS general substrate transporter like domains"/>
    <property type="match status" value="1"/>
</dbReference>
<evidence type="ECO:0000313" key="7">
    <source>
        <dbReference type="EMBL" id="WWD17099.1"/>
    </source>
</evidence>
<dbReference type="PANTHER" id="PTHR23502">
    <property type="entry name" value="MAJOR FACILITATOR SUPERFAMILY"/>
    <property type="match status" value="1"/>
</dbReference>
<feature type="transmembrane region" description="Helical" evidence="6">
    <location>
        <begin position="589"/>
        <end position="606"/>
    </location>
</feature>
<sequence>MVSDASPSNDNVSKSPRIHIAERNTRSVKREQPPAVLERQSSRLSNILTHVRSNEVYPPEWQNDLDEDGITSNVDDVERVIDKRPTPDGNRDEKDISGSRQVEKAGVGLPIVVDIEHTPVDDDPREWGDRKKWFVLTLITFALLGPTMAASIYNPVINEIREELHGTSTQIGLTLSLYILFQGFTPVFWAALSEVNGRKTSYLISYAIYLAALIVASRANSMPLLIVMRILQATGSGAVNSAGAGSLADMYESHERGAKLGIYYSVPMFGPGIGPIIGGALGQSFGWRSVFYFSAALGGVMEILFIFFPDSWRKERSRTYQNAVAKAAKRAQQKLEQKRTKEAARLAKADKHTPSTSTERPVEIAASSIPPLTDVTVDRDVEEGHHSNLTNKGTVHVKKRWYLPFGKKKVVETNVEEKFKITPGDLNPFPLMIGVIVMRRPTNALVIMSSGICFSAQYTIVYTASITLGDAPYSYNSLNIGLVILAFGIGNICASIIGGRYSDVVLKRQKKQNGGVGVPEMRLKSTFIAMPFIILSFLAYAWTAHEKVHIAGIVVSLFCAGFSLMWIYSPTLAYLVDSNPGLSAPASSCASFVRGALACVMSQIAVPIRNGIGDGGMYSLFAGLVGVSCGLIVLLYFKGESLRIRALERAADRAKH</sequence>
<feature type="transmembrane region" description="Helical" evidence="6">
    <location>
        <begin position="548"/>
        <end position="568"/>
    </location>
</feature>
<organism evidence="7 8">
    <name type="scientific">Kwoniella shandongensis</name>
    <dbReference type="NCBI Taxonomy" id="1734106"/>
    <lineage>
        <taxon>Eukaryota</taxon>
        <taxon>Fungi</taxon>
        <taxon>Dikarya</taxon>
        <taxon>Basidiomycota</taxon>
        <taxon>Agaricomycotina</taxon>
        <taxon>Tremellomycetes</taxon>
        <taxon>Tremellales</taxon>
        <taxon>Cryptococcaceae</taxon>
        <taxon>Kwoniella</taxon>
    </lineage>
</organism>
<feature type="compositionally biased region" description="Polar residues" evidence="5">
    <location>
        <begin position="1"/>
        <end position="14"/>
    </location>
</feature>
<dbReference type="PROSITE" id="PS50850">
    <property type="entry name" value="MFS"/>
    <property type="match status" value="1"/>
</dbReference>
<feature type="transmembrane region" description="Helical" evidence="6">
    <location>
        <begin position="133"/>
        <end position="153"/>
    </location>
</feature>
<feature type="compositionally biased region" description="Basic and acidic residues" evidence="5">
    <location>
        <begin position="19"/>
        <end position="32"/>
    </location>
</feature>
<feature type="transmembrane region" description="Helical" evidence="6">
    <location>
        <begin position="260"/>
        <end position="278"/>
    </location>
</feature>
<evidence type="ECO:0000256" key="1">
    <source>
        <dbReference type="ARBA" id="ARBA00004141"/>
    </source>
</evidence>
<comment type="subcellular location">
    <subcellularLocation>
        <location evidence="1">Membrane</location>
        <topology evidence="1">Multi-pass membrane protein</topology>
    </subcellularLocation>
</comment>
<dbReference type="Pfam" id="PF07690">
    <property type="entry name" value="MFS_1"/>
    <property type="match status" value="1"/>
</dbReference>
<dbReference type="AlphaFoldDB" id="A0A5M6C5X8"/>
<dbReference type="GO" id="GO:0022857">
    <property type="term" value="F:transmembrane transporter activity"/>
    <property type="evidence" value="ECO:0007669"/>
    <property type="project" value="InterPro"/>
</dbReference>
<accession>A0A5M6C5X8</accession>
<proteinExistence type="predicted"/>
<name>A0A5M6C5X8_9TREE</name>
<dbReference type="PANTHER" id="PTHR23502:SF5">
    <property type="entry name" value="QUINIDINE RESISTANCE PROTEIN 3"/>
    <property type="match status" value="1"/>
</dbReference>
<evidence type="ECO:0000256" key="3">
    <source>
        <dbReference type="ARBA" id="ARBA00022989"/>
    </source>
</evidence>
<keyword evidence="4 6" id="KW-0472">Membrane</keyword>
<feature type="region of interest" description="Disordered" evidence="5">
    <location>
        <begin position="1"/>
        <end position="43"/>
    </location>
</feature>
<dbReference type="SUPFAM" id="SSF103473">
    <property type="entry name" value="MFS general substrate transporter"/>
    <property type="match status" value="1"/>
</dbReference>
<evidence type="ECO:0000256" key="4">
    <source>
        <dbReference type="ARBA" id="ARBA00023136"/>
    </source>
</evidence>
<reference evidence="7" key="2">
    <citation type="submission" date="2024-01" db="EMBL/GenBank/DDBJ databases">
        <title>Comparative genomics of Cryptococcus and Kwoniella reveals pathogenesis evolution and contrasting modes of karyotype evolution via chromosome fusion or intercentromeric recombination.</title>
        <authorList>
            <person name="Coelho M.A."/>
            <person name="David-Palma M."/>
            <person name="Shea T."/>
            <person name="Bowers K."/>
            <person name="McGinley-Smith S."/>
            <person name="Mohammad A.W."/>
            <person name="Gnirke A."/>
            <person name="Yurkov A.M."/>
            <person name="Nowrousian M."/>
            <person name="Sun S."/>
            <person name="Cuomo C.A."/>
            <person name="Heitman J."/>
        </authorList>
    </citation>
    <scope>NUCLEOTIDE SEQUENCE</scope>
    <source>
        <strain evidence="7">CBS 12478</strain>
    </source>
</reference>
<protein>
    <submittedName>
        <fullName evidence="7">Uncharacterized protein</fullName>
    </submittedName>
</protein>
<evidence type="ECO:0000256" key="2">
    <source>
        <dbReference type="ARBA" id="ARBA00022692"/>
    </source>
</evidence>
<gene>
    <name evidence="7" type="ORF">CI109_101536</name>
</gene>
<feature type="transmembrane region" description="Helical" evidence="6">
    <location>
        <begin position="445"/>
        <end position="468"/>
    </location>
</feature>
<feature type="transmembrane region" description="Helical" evidence="6">
    <location>
        <begin position="290"/>
        <end position="308"/>
    </location>
</feature>
<dbReference type="Gene3D" id="1.20.1720.10">
    <property type="entry name" value="Multidrug resistance protein D"/>
    <property type="match status" value="1"/>
</dbReference>
<dbReference type="InterPro" id="IPR020846">
    <property type="entry name" value="MFS_dom"/>
</dbReference>
<feature type="transmembrane region" description="Helical" evidence="6">
    <location>
        <begin position="226"/>
        <end position="248"/>
    </location>
</feature>
<dbReference type="GO" id="GO:0005886">
    <property type="term" value="C:plasma membrane"/>
    <property type="evidence" value="ECO:0007669"/>
    <property type="project" value="TreeGrafter"/>
</dbReference>
<evidence type="ECO:0000313" key="8">
    <source>
        <dbReference type="Proteomes" id="UP000322225"/>
    </source>
</evidence>
<feature type="transmembrane region" description="Helical" evidence="6">
    <location>
        <begin position="203"/>
        <end position="220"/>
    </location>
</feature>
<dbReference type="OrthoDB" id="2585655at2759"/>
<dbReference type="RefSeq" id="XP_031863456.1">
    <property type="nucleotide sequence ID" value="XM_032002519.1"/>
</dbReference>
<dbReference type="InterPro" id="IPR011701">
    <property type="entry name" value="MFS"/>
</dbReference>
<reference evidence="7" key="1">
    <citation type="submission" date="2017-08" db="EMBL/GenBank/DDBJ databases">
        <authorList>
            <person name="Cuomo C."/>
            <person name="Billmyre B."/>
            <person name="Heitman J."/>
        </authorList>
    </citation>
    <scope>NUCLEOTIDE SEQUENCE</scope>
    <source>
        <strain evidence="7">CBS 12478</strain>
    </source>
</reference>
<feature type="region of interest" description="Disordered" evidence="5">
    <location>
        <begin position="81"/>
        <end position="100"/>
    </location>
</feature>
<feature type="transmembrane region" description="Helical" evidence="6">
    <location>
        <begin position="173"/>
        <end position="191"/>
    </location>
</feature>
<feature type="compositionally biased region" description="Basic and acidic residues" evidence="5">
    <location>
        <begin position="333"/>
        <end position="353"/>
    </location>
</feature>
<keyword evidence="2 6" id="KW-0812">Transmembrane</keyword>
<dbReference type="InterPro" id="IPR036259">
    <property type="entry name" value="MFS_trans_sf"/>
</dbReference>
<evidence type="ECO:0000256" key="5">
    <source>
        <dbReference type="SAM" id="MobiDB-lite"/>
    </source>
</evidence>
<keyword evidence="8" id="KW-1185">Reference proteome</keyword>
<evidence type="ECO:0000256" key="6">
    <source>
        <dbReference type="SAM" id="Phobius"/>
    </source>
</evidence>
<keyword evidence="3 6" id="KW-1133">Transmembrane helix</keyword>
<dbReference type="EMBL" id="CP144053">
    <property type="protein sequence ID" value="WWD17099.1"/>
    <property type="molecule type" value="Genomic_DNA"/>
</dbReference>
<dbReference type="Proteomes" id="UP000322225">
    <property type="component" value="Chromosome 3"/>
</dbReference>
<feature type="transmembrane region" description="Helical" evidence="6">
    <location>
        <begin position="480"/>
        <end position="502"/>
    </location>
</feature>
<feature type="region of interest" description="Disordered" evidence="5">
    <location>
        <begin position="333"/>
        <end position="363"/>
    </location>
</feature>
<feature type="transmembrane region" description="Helical" evidence="6">
    <location>
        <begin position="618"/>
        <end position="637"/>
    </location>
</feature>
<dbReference type="GeneID" id="43586633"/>
<feature type="transmembrane region" description="Helical" evidence="6">
    <location>
        <begin position="523"/>
        <end position="542"/>
    </location>
</feature>
<dbReference type="KEGG" id="ksn:43586633"/>